<dbReference type="EMBL" id="KB742966">
    <property type="protein sequence ID" value="EOB02436.1"/>
    <property type="molecule type" value="Genomic_DNA"/>
</dbReference>
<proteinExistence type="predicted"/>
<evidence type="ECO:0000313" key="2">
    <source>
        <dbReference type="EMBL" id="EOB02436.1"/>
    </source>
</evidence>
<protein>
    <submittedName>
        <fullName evidence="2">Uncharacterized protein</fullName>
    </submittedName>
</protein>
<evidence type="ECO:0000256" key="1">
    <source>
        <dbReference type="SAM" id="MobiDB-lite"/>
    </source>
</evidence>
<feature type="compositionally biased region" description="Polar residues" evidence="1">
    <location>
        <begin position="11"/>
        <end position="39"/>
    </location>
</feature>
<evidence type="ECO:0000313" key="3">
    <source>
        <dbReference type="Proteomes" id="UP000296049"/>
    </source>
</evidence>
<sequence length="203" mass="22050">MLCSGTPACPQCTQGQPSAMGSTQTRPQSCTPRTSQSYRSASLQPITEKRLYMKRGSARETCSSTSSITNQMMTTTTPTTHIFLAAGFFTGAYLLLWAENLKPLNSLIGNKFAYFEVKSSAFEASGKTSIGFTSAKAKIHPVGFVQKATGLPIAVPLRAHKLIWAKTGRMPTTLLCIVTTIENTLILTWNMNTAEKVLLQTNC</sequence>
<keyword evidence="3" id="KW-1185">Reference proteome</keyword>
<gene>
    <name evidence="2" type="ORF">Anapl_06239</name>
</gene>
<dbReference type="AlphaFoldDB" id="R0JXZ5"/>
<accession>R0JXZ5</accession>
<feature type="region of interest" description="Disordered" evidence="1">
    <location>
        <begin position="1"/>
        <end position="39"/>
    </location>
</feature>
<name>R0JXZ5_ANAPL</name>
<reference evidence="3" key="1">
    <citation type="journal article" date="2013" name="Nat. Genet.">
        <title>The duck genome and transcriptome provide insight into an avian influenza virus reservoir species.</title>
        <authorList>
            <person name="Huang Y."/>
            <person name="Li Y."/>
            <person name="Burt D.W."/>
            <person name="Chen H."/>
            <person name="Zhang Y."/>
            <person name="Qian W."/>
            <person name="Kim H."/>
            <person name="Gan S."/>
            <person name="Zhao Y."/>
            <person name="Li J."/>
            <person name="Yi K."/>
            <person name="Feng H."/>
            <person name="Zhu P."/>
            <person name="Li B."/>
            <person name="Liu Q."/>
            <person name="Fairley S."/>
            <person name="Magor K.E."/>
            <person name="Du Z."/>
            <person name="Hu X."/>
            <person name="Goodman L."/>
            <person name="Tafer H."/>
            <person name="Vignal A."/>
            <person name="Lee T."/>
            <person name="Kim K.W."/>
            <person name="Sheng Z."/>
            <person name="An Y."/>
            <person name="Searle S."/>
            <person name="Herrero J."/>
            <person name="Groenen M.A."/>
            <person name="Crooijmans R.P."/>
            <person name="Faraut T."/>
            <person name="Cai Q."/>
            <person name="Webster R.G."/>
            <person name="Aldridge J.R."/>
            <person name="Warren W.C."/>
            <person name="Bartschat S."/>
            <person name="Kehr S."/>
            <person name="Marz M."/>
            <person name="Stadler P.F."/>
            <person name="Smith J."/>
            <person name="Kraus R.H."/>
            <person name="Zhao Y."/>
            <person name="Ren L."/>
            <person name="Fei J."/>
            <person name="Morisson M."/>
            <person name="Kaiser P."/>
            <person name="Griffin D.K."/>
            <person name="Rao M."/>
            <person name="Pitel F."/>
            <person name="Wang J."/>
            <person name="Li N."/>
        </authorList>
    </citation>
    <scope>NUCLEOTIDE SEQUENCE [LARGE SCALE GENOMIC DNA]</scope>
</reference>
<organism evidence="2 3">
    <name type="scientific">Anas platyrhynchos</name>
    <name type="common">Mallard</name>
    <name type="synonym">Anas boschas</name>
    <dbReference type="NCBI Taxonomy" id="8839"/>
    <lineage>
        <taxon>Eukaryota</taxon>
        <taxon>Metazoa</taxon>
        <taxon>Chordata</taxon>
        <taxon>Craniata</taxon>
        <taxon>Vertebrata</taxon>
        <taxon>Euteleostomi</taxon>
        <taxon>Archelosauria</taxon>
        <taxon>Archosauria</taxon>
        <taxon>Dinosauria</taxon>
        <taxon>Saurischia</taxon>
        <taxon>Theropoda</taxon>
        <taxon>Coelurosauria</taxon>
        <taxon>Aves</taxon>
        <taxon>Neognathae</taxon>
        <taxon>Galloanserae</taxon>
        <taxon>Anseriformes</taxon>
        <taxon>Anatidae</taxon>
        <taxon>Anatinae</taxon>
        <taxon>Anas</taxon>
    </lineage>
</organism>
<dbReference type="Proteomes" id="UP000296049">
    <property type="component" value="Unassembled WGS sequence"/>
</dbReference>